<dbReference type="InterPro" id="IPR027417">
    <property type="entry name" value="P-loop_NTPase"/>
</dbReference>
<protein>
    <recommendedName>
        <fullName evidence="4">Phage infection protein</fullName>
    </recommendedName>
</protein>
<evidence type="ECO:0008006" key="4">
    <source>
        <dbReference type="Google" id="ProtNLM"/>
    </source>
</evidence>
<organism evidence="2 3">
    <name type="scientific">Paenibacillus lautus</name>
    <name type="common">Bacillus lautus</name>
    <dbReference type="NCBI Taxonomy" id="1401"/>
    <lineage>
        <taxon>Bacteria</taxon>
        <taxon>Bacillati</taxon>
        <taxon>Bacillota</taxon>
        <taxon>Bacilli</taxon>
        <taxon>Bacillales</taxon>
        <taxon>Paenibacillaceae</taxon>
        <taxon>Paenibacillus</taxon>
    </lineage>
</organism>
<sequence length="743" mass="86600">MENLKVEILNCYGINKLVHDFDFSTNSAYVIYAPNGVMKSSFANVFDDYSKDRISTDLVYKTRVSQRKITAATGEEINKESVFVIRPYEKEFKTNRVSNLLVNQDLKTKYVDLHEKINDAKASLMKELKKVTKINKVEEEILSVFATQNSNIIEIIHNLENLVLGENLVEKFSNVSYKIVFDQKVIQFLATGDFKYQIRKYIEKYNDLIKNSMFLRKEFNHYHADTVQQNLANNGFFKAEHTININMNGSKQEIGSPAELEKLINEEKLKILSDTELQKIFEDIDKKISNAQLREFRDYLFENQELLVELENIHNLKRSVWISYFQKCSVLFLNLTKEYKESQDELKRIIEQANREKTEWENVIDIFNRRFHVPYTLKMSNKADSILKDEAPSIEYIFNDRTGLSESISEDLLLSVLSQGETRALYLLNIIFELECRRIQNLKTLLVVDDIADSFDYKNKYAIIEYLKELSDSDNFNIIILTHNFDFYRTVQDRINTNKFTHSCMAVKKVDSIDLINPGYKYISNPFADWKRYLNTNKAKLIASISFARNIAEHIGDDNNFNVLTSMLHWKNNSLQLRLRDIENSYKEIFKDMSALEIDDSDKLVFDLIFEVAEEIYAEQGEVGLNLENKVVLSIATRINAERYMIQRISNPTFVSEIRSNQTGKLFGKFKTDFPSEIEQIKILEKVNLMTPENIHLNSFMFEPILDLTEHHLKDLYASVNALIYTEELGSQYVAASGEEKPA</sequence>
<keyword evidence="1" id="KW-0175">Coiled coil</keyword>
<proteinExistence type="predicted"/>
<dbReference type="Proteomes" id="UP000266552">
    <property type="component" value="Plasmid pAZOPL1"/>
</dbReference>
<name>A0A385U335_PAELA</name>
<keyword evidence="2" id="KW-0614">Plasmid</keyword>
<dbReference type="EMBL" id="CP032413">
    <property type="protein sequence ID" value="AYB48015.1"/>
    <property type="molecule type" value="Genomic_DNA"/>
</dbReference>
<evidence type="ECO:0000256" key="1">
    <source>
        <dbReference type="SAM" id="Coils"/>
    </source>
</evidence>
<dbReference type="AlphaFoldDB" id="A0A385U335"/>
<evidence type="ECO:0000313" key="3">
    <source>
        <dbReference type="Proteomes" id="UP000266552"/>
    </source>
</evidence>
<dbReference type="Gene3D" id="3.40.50.300">
    <property type="entry name" value="P-loop containing nucleotide triphosphate hydrolases"/>
    <property type="match status" value="1"/>
</dbReference>
<dbReference type="RefSeq" id="WP_119851376.1">
    <property type="nucleotide sequence ID" value="NZ_CP032413.1"/>
</dbReference>
<gene>
    <name evidence="2" type="ORF">D5F53_32320</name>
</gene>
<reference evidence="2 3" key="1">
    <citation type="submission" date="2018-09" db="EMBL/GenBank/DDBJ databases">
        <title>Genome Sequence of Paenibacillus lautus Strain E7593-69, Azo Dye-Degrading Bacteria, Isolated from Commercial Tattoo Inks.</title>
        <authorList>
            <person name="Nho S.W."/>
            <person name="Kim S.-J."/>
            <person name="Kweon O."/>
            <person name="Cerniglia C.E."/>
        </authorList>
    </citation>
    <scope>NUCLEOTIDE SEQUENCE [LARGE SCALE GENOMIC DNA]</scope>
    <source>
        <strain evidence="2 3">E7593-69</strain>
        <plasmid evidence="2 3">pAZOPL1</plasmid>
    </source>
</reference>
<accession>A0A385U335</accession>
<keyword evidence="3" id="KW-1185">Reference proteome</keyword>
<geneLocation type="plasmid" evidence="2 3">
    <name>pAZOPL1</name>
</geneLocation>
<dbReference type="SUPFAM" id="SSF52540">
    <property type="entry name" value="P-loop containing nucleoside triphosphate hydrolases"/>
    <property type="match status" value="2"/>
</dbReference>
<feature type="coiled-coil region" evidence="1">
    <location>
        <begin position="332"/>
        <end position="370"/>
    </location>
</feature>
<evidence type="ECO:0000313" key="2">
    <source>
        <dbReference type="EMBL" id="AYB48015.1"/>
    </source>
</evidence>
<dbReference type="KEGG" id="plw:D5F53_32320"/>